<dbReference type="GO" id="GO:0006629">
    <property type="term" value="P:lipid metabolic process"/>
    <property type="evidence" value="ECO:0007669"/>
    <property type="project" value="InterPro"/>
</dbReference>
<reference evidence="1 2" key="1">
    <citation type="journal article" date="2014" name="Genome Announc.">
        <title>Draft Genome Sequence of Paenibacillus pini JCM 16418T, Isolated from the Rhizosphere of Pine Tree.</title>
        <authorList>
            <person name="Yuki M."/>
            <person name="Oshima K."/>
            <person name="Suda W."/>
            <person name="Oshida Y."/>
            <person name="Kitamura K."/>
            <person name="Iida Y."/>
            <person name="Hattori M."/>
            <person name="Ohkuma M."/>
        </authorList>
    </citation>
    <scope>NUCLEOTIDE SEQUENCE [LARGE SCALE GENOMIC DNA]</scope>
    <source>
        <strain evidence="1 2">JCM 16418</strain>
    </source>
</reference>
<organism evidence="1 2">
    <name type="scientific">Paenibacillus pini JCM 16418</name>
    <dbReference type="NCBI Taxonomy" id="1236976"/>
    <lineage>
        <taxon>Bacteria</taxon>
        <taxon>Bacillati</taxon>
        <taxon>Bacillota</taxon>
        <taxon>Bacilli</taxon>
        <taxon>Bacillales</taxon>
        <taxon>Paenibacillaceae</taxon>
        <taxon>Paenibacillus</taxon>
    </lineage>
</organism>
<keyword evidence="2" id="KW-1185">Reference proteome</keyword>
<sequence>MSSNAVDDETYKIMSDLAYSDLKKDQELEELPGWKVLETPANNDQSGFDAVTFVNPDTNQAVIAYRGTEGSKELSESLPDFLNDGVIGINELGRKITQTGTVAPPWNDSIKKAEDFLGVTTFNNWMGDRGKDIDKATLGQNNQLYQSEDYANKMKDKYKELDFSLTGHSLGGGNAQYAAAYTGLTAVTFSAPSVIASLTPEARSKAEKGEFDSQIVNFVHPKDIVGSGTMGGFDLHVGSTYYINSNYEDANKGYSLLDKINNSFGGENYHSLNNYHFKDGYLSNDLYDAATGEFVSNSPRLTSSSHSFGGLSTLFGGMSHQLGLLATVVGSGKTIRVTPEQLKAIAEKWKLNAEQVNADMTRVRGRLAKYMHSSHSRRLQPIVIQLDQSITELNQWHLQQTLEYLNFINKKAEQFRQADSG</sequence>
<accession>W7Z282</accession>
<name>W7Z282_9BACL</name>
<dbReference type="Proteomes" id="UP000019364">
    <property type="component" value="Unassembled WGS sequence"/>
</dbReference>
<dbReference type="OrthoDB" id="6450827at2"/>
<dbReference type="SUPFAM" id="SSF53474">
    <property type="entry name" value="alpha/beta-Hydrolases"/>
    <property type="match status" value="1"/>
</dbReference>
<evidence type="ECO:0000313" key="1">
    <source>
        <dbReference type="EMBL" id="GAF08524.1"/>
    </source>
</evidence>
<dbReference type="STRING" id="1236976.JCM16418_2606"/>
<dbReference type="Gene3D" id="3.40.50.1820">
    <property type="entry name" value="alpha/beta hydrolase"/>
    <property type="match status" value="1"/>
</dbReference>
<proteinExistence type="predicted"/>
<dbReference type="CDD" id="cd00741">
    <property type="entry name" value="Lipase"/>
    <property type="match status" value="1"/>
</dbReference>
<gene>
    <name evidence="1" type="ORF">JCM16418_2606</name>
</gene>
<dbReference type="eggNOG" id="COG3675">
    <property type="taxonomic scope" value="Bacteria"/>
</dbReference>
<dbReference type="RefSeq" id="WP_036649033.1">
    <property type="nucleotide sequence ID" value="NZ_BAVZ01000007.1"/>
</dbReference>
<dbReference type="Pfam" id="PF26363">
    <property type="entry name" value="Phospholipase-like"/>
    <property type="match status" value="1"/>
</dbReference>
<dbReference type="InterPro" id="IPR029058">
    <property type="entry name" value="AB_hydrolase_fold"/>
</dbReference>
<comment type="caution">
    <text evidence="1">The sequence shown here is derived from an EMBL/GenBank/DDBJ whole genome shotgun (WGS) entry which is preliminary data.</text>
</comment>
<protein>
    <submittedName>
        <fullName evidence="1">Uncharacterized protein</fullName>
    </submittedName>
</protein>
<dbReference type="AlphaFoldDB" id="W7Z282"/>
<dbReference type="EMBL" id="BAVZ01000007">
    <property type="protein sequence ID" value="GAF08524.1"/>
    <property type="molecule type" value="Genomic_DNA"/>
</dbReference>
<evidence type="ECO:0000313" key="2">
    <source>
        <dbReference type="Proteomes" id="UP000019364"/>
    </source>
</evidence>